<dbReference type="PANTHER" id="PTHR11455">
    <property type="entry name" value="CRYPTOCHROME"/>
    <property type="match status" value="1"/>
</dbReference>
<evidence type="ECO:0000259" key="11">
    <source>
        <dbReference type="PROSITE" id="PS51645"/>
    </source>
</evidence>
<sequence length="451" mass="53073">MRRVCWFRSDFRLSDNHMLHRVLKDTEEGDEVAFVFWLNPKYCDPFDTRHDYYFSTMKRFMDDLEEHGLGLRVIVAETAEEFVDQLGEVGALYFNAEYVEPFKQRDDNVIGSLGDDVLVVRLLDRHLFAPNAFTKKDGDPYKVYTPFKKAAYEEMPPKPYEVNRDRLKRLVTTKNEAPSELKKQFDRCEREWKALGETAAKRRLTDFVDERINQYDEDRDIPSIAGTSRLSPYLRTGVLSIRTVADAVLAAPKSKGRDTYYDELLWREFYYMIMVQFPGLKDRPFNDKYKHLDWEDNEEQFDRWCRGETGYPIVDAAMRQLNETGWMHNRLRMIVASFLSKHLLIDWRKGERYFERKLIDYEAASNVGGWQWAASVGTDAVPYFRIFNPTIQSEKFDKDGTFIRKFVPELDHLDAKAIHFPDASERGGYTDPIVDHKAARARALERFKEAQ</sequence>
<dbReference type="GO" id="GO:0003677">
    <property type="term" value="F:DNA binding"/>
    <property type="evidence" value="ECO:0007669"/>
    <property type="project" value="TreeGrafter"/>
</dbReference>
<dbReference type="InterPro" id="IPR018394">
    <property type="entry name" value="DNA_photolyase_1_CS_C"/>
</dbReference>
<comment type="cofactor">
    <cofactor evidence="8">
        <name>FAD</name>
        <dbReference type="ChEBI" id="CHEBI:57692"/>
    </cofactor>
    <text evidence="8">Binds 1 FAD per subunit.</text>
</comment>
<dbReference type="PANTHER" id="PTHR11455:SF9">
    <property type="entry name" value="CRYPTOCHROME CIRCADIAN CLOCK 5 ISOFORM X1"/>
    <property type="match status" value="1"/>
</dbReference>
<feature type="site" description="Electron transfer via tryptophanyl radical" evidence="9">
    <location>
        <position position="347"/>
    </location>
</feature>
<keyword evidence="5 8" id="KW-0274">FAD</keyword>
<comment type="catalytic activity">
    <reaction evidence="7">
        <text>cyclobutadipyrimidine (in DNA) = 2 pyrimidine residues (in DNA).</text>
        <dbReference type="EC" id="4.1.99.3"/>
    </reaction>
</comment>
<dbReference type="InterPro" id="IPR014729">
    <property type="entry name" value="Rossmann-like_a/b/a_fold"/>
</dbReference>
<dbReference type="GO" id="GO:0003904">
    <property type="term" value="F:deoxyribodipyrimidine photo-lyase activity"/>
    <property type="evidence" value="ECO:0007669"/>
    <property type="project" value="UniProtKB-EC"/>
</dbReference>
<evidence type="ECO:0000256" key="1">
    <source>
        <dbReference type="ARBA" id="ARBA00001932"/>
    </source>
</evidence>
<dbReference type="EMBL" id="UGGP01000001">
    <property type="protein sequence ID" value="STO08577.1"/>
    <property type="molecule type" value="Genomic_DNA"/>
</dbReference>
<evidence type="ECO:0000313" key="12">
    <source>
        <dbReference type="EMBL" id="STO08577.1"/>
    </source>
</evidence>
<evidence type="ECO:0000256" key="4">
    <source>
        <dbReference type="ARBA" id="ARBA00022630"/>
    </source>
</evidence>
<dbReference type="Pfam" id="PF00875">
    <property type="entry name" value="DNA_photolyase"/>
    <property type="match status" value="1"/>
</dbReference>
<dbReference type="Pfam" id="PF03441">
    <property type="entry name" value="FAD_binding_7"/>
    <property type="match status" value="1"/>
</dbReference>
<evidence type="ECO:0000313" key="13">
    <source>
        <dbReference type="Proteomes" id="UP000254060"/>
    </source>
</evidence>
<gene>
    <name evidence="12" type="primary">phrB</name>
    <name evidence="12" type="ORF">NCTC13163_01950</name>
</gene>
<comment type="similarity">
    <text evidence="10">Belongs to the DNA photolyase family.</text>
</comment>
<feature type="site" description="Electron transfer via tryptophanyl radical" evidence="9">
    <location>
        <position position="370"/>
    </location>
</feature>
<feature type="binding site" evidence="8">
    <location>
        <begin position="227"/>
        <end position="231"/>
    </location>
    <ligand>
        <name>FAD</name>
        <dbReference type="ChEBI" id="CHEBI:57692"/>
    </ligand>
</feature>
<dbReference type="InterPro" id="IPR002081">
    <property type="entry name" value="Cryptochrome/DNA_photolyase_1"/>
</dbReference>
<name>A0A377FUT7_9BACL</name>
<comment type="cofactor">
    <cofactor evidence="1">
        <name>(6R)-5,10-methylene-5,6,7,8-tetrahydrofolate</name>
        <dbReference type="ChEBI" id="CHEBI:15636"/>
    </cofactor>
</comment>
<dbReference type="AlphaFoldDB" id="A0A377FUT7"/>
<dbReference type="InterPro" id="IPR005101">
    <property type="entry name" value="Cryptochr/Photolyase_FAD-bd"/>
</dbReference>
<dbReference type="PROSITE" id="PS51645">
    <property type="entry name" value="PHR_CRY_ALPHA_BETA"/>
    <property type="match status" value="1"/>
</dbReference>
<keyword evidence="12" id="KW-0456">Lyase</keyword>
<reference evidence="12 13" key="1">
    <citation type="submission" date="2018-06" db="EMBL/GenBank/DDBJ databases">
        <authorList>
            <consortium name="Pathogen Informatics"/>
            <person name="Doyle S."/>
        </authorList>
    </citation>
    <scope>NUCLEOTIDE SEQUENCE [LARGE SCALE GENOMIC DNA]</scope>
    <source>
        <strain evidence="12 13">NCTC13163</strain>
    </source>
</reference>
<dbReference type="OrthoDB" id="9772484at2"/>
<dbReference type="InterPro" id="IPR036134">
    <property type="entry name" value="Crypto/Photolyase_FAD-like_sf"/>
</dbReference>
<feature type="binding site" evidence="8">
    <location>
        <position position="260"/>
    </location>
    <ligand>
        <name>FAD</name>
        <dbReference type="ChEBI" id="CHEBI:57692"/>
    </ligand>
</feature>
<evidence type="ECO:0000256" key="3">
    <source>
        <dbReference type="ARBA" id="ARBA00014046"/>
    </source>
</evidence>
<evidence type="ECO:0000256" key="5">
    <source>
        <dbReference type="ARBA" id="ARBA00022827"/>
    </source>
</evidence>
<dbReference type="PRINTS" id="PR00147">
    <property type="entry name" value="DNAPHOTLYASE"/>
</dbReference>
<dbReference type="Gene3D" id="1.10.579.10">
    <property type="entry name" value="DNA Cyclobutane Dipyrimidine Photolyase, subunit A, domain 3"/>
    <property type="match status" value="1"/>
</dbReference>
<proteinExistence type="inferred from homology"/>
<feature type="binding site" evidence="8">
    <location>
        <position position="215"/>
    </location>
    <ligand>
        <name>FAD</name>
        <dbReference type="ChEBI" id="CHEBI:57692"/>
    </ligand>
</feature>
<dbReference type="GO" id="GO:0009416">
    <property type="term" value="P:response to light stimulus"/>
    <property type="evidence" value="ECO:0007669"/>
    <property type="project" value="TreeGrafter"/>
</dbReference>
<keyword evidence="6 10" id="KW-0157">Chromophore</keyword>
<dbReference type="STRING" id="1397694.GCA_000702585_02443"/>
<dbReference type="Gene3D" id="3.40.50.620">
    <property type="entry name" value="HUPs"/>
    <property type="match status" value="1"/>
</dbReference>
<dbReference type="SUPFAM" id="SSF52425">
    <property type="entry name" value="Cryptochrome/photolyase, N-terminal domain"/>
    <property type="match status" value="1"/>
</dbReference>
<evidence type="ECO:0000256" key="6">
    <source>
        <dbReference type="ARBA" id="ARBA00022991"/>
    </source>
</evidence>
<evidence type="ECO:0000256" key="2">
    <source>
        <dbReference type="ARBA" id="ARBA00013149"/>
    </source>
</evidence>
<organism evidence="12 13">
    <name type="scientific">Exiguobacterium aurantiacum</name>
    <dbReference type="NCBI Taxonomy" id="33987"/>
    <lineage>
        <taxon>Bacteria</taxon>
        <taxon>Bacillati</taxon>
        <taxon>Bacillota</taxon>
        <taxon>Bacilli</taxon>
        <taxon>Bacillales</taxon>
        <taxon>Bacillales Family XII. Incertae Sedis</taxon>
        <taxon>Exiguobacterium</taxon>
    </lineage>
</organism>
<dbReference type="InterPro" id="IPR036155">
    <property type="entry name" value="Crypto/Photolyase_N_sf"/>
</dbReference>
<dbReference type="GO" id="GO:0000719">
    <property type="term" value="P:photoreactive repair"/>
    <property type="evidence" value="ECO:0007669"/>
    <property type="project" value="UniProtKB-ARBA"/>
</dbReference>
<dbReference type="PROSITE" id="PS00691">
    <property type="entry name" value="DNA_PHOTOLYASES_1_2"/>
    <property type="match status" value="1"/>
</dbReference>
<evidence type="ECO:0000256" key="7">
    <source>
        <dbReference type="ARBA" id="ARBA00033999"/>
    </source>
</evidence>
<keyword evidence="4 8" id="KW-0285">Flavoprotein</keyword>
<dbReference type="InterPro" id="IPR006050">
    <property type="entry name" value="DNA_photolyase_N"/>
</dbReference>
<protein>
    <recommendedName>
        <fullName evidence="3">Deoxyribodipyrimidine photo-lyase</fullName>
        <ecNumber evidence="2">4.1.99.3</ecNumber>
    </recommendedName>
</protein>
<evidence type="ECO:0000256" key="10">
    <source>
        <dbReference type="RuleBase" id="RU004182"/>
    </source>
</evidence>
<feature type="domain" description="Photolyase/cryptochrome alpha/beta" evidence="11">
    <location>
        <begin position="1"/>
        <end position="128"/>
    </location>
</feature>
<dbReference type="EC" id="4.1.99.3" evidence="2"/>
<feature type="site" description="Electron transfer via tryptophanyl radical" evidence="9">
    <location>
        <position position="294"/>
    </location>
</feature>
<dbReference type="FunFam" id="1.10.579.10:FF:000003">
    <property type="entry name" value="Deoxyribodipyrimidine photo-lyase"/>
    <property type="match status" value="1"/>
</dbReference>
<accession>A0A377FUT7</accession>
<dbReference type="Gene3D" id="1.25.40.80">
    <property type="match status" value="1"/>
</dbReference>
<dbReference type="PROSITE" id="PS00394">
    <property type="entry name" value="DNA_PHOTOLYASES_1_1"/>
    <property type="match status" value="1"/>
</dbReference>
<evidence type="ECO:0000256" key="8">
    <source>
        <dbReference type="PIRSR" id="PIRSR602081-1"/>
    </source>
</evidence>
<dbReference type="GO" id="GO:0071949">
    <property type="term" value="F:FAD binding"/>
    <property type="evidence" value="ECO:0007669"/>
    <property type="project" value="TreeGrafter"/>
</dbReference>
<dbReference type="RefSeq" id="WP_029335493.1">
    <property type="nucleotide sequence ID" value="NZ_UGGP01000001.1"/>
</dbReference>
<dbReference type="Proteomes" id="UP000254060">
    <property type="component" value="Unassembled WGS sequence"/>
</dbReference>
<evidence type="ECO:0000256" key="9">
    <source>
        <dbReference type="PIRSR" id="PIRSR602081-2"/>
    </source>
</evidence>
<feature type="binding site" evidence="8">
    <location>
        <begin position="263"/>
        <end position="270"/>
    </location>
    <ligand>
        <name>FAD</name>
        <dbReference type="ChEBI" id="CHEBI:57692"/>
    </ligand>
</feature>
<dbReference type="SUPFAM" id="SSF48173">
    <property type="entry name" value="Cryptochrome/photolyase FAD-binding domain"/>
    <property type="match status" value="1"/>
</dbReference>